<keyword evidence="2" id="KW-1003">Cell membrane</keyword>
<feature type="transmembrane region" description="Helical" evidence="10">
    <location>
        <begin position="277"/>
        <end position="296"/>
    </location>
</feature>
<dbReference type="RefSeq" id="WP_012635284.1">
    <property type="nucleotide sequence ID" value="NC_011899.1"/>
</dbReference>
<evidence type="ECO:0000256" key="10">
    <source>
        <dbReference type="SAM" id="Phobius"/>
    </source>
</evidence>
<dbReference type="PROSITE" id="PS50111">
    <property type="entry name" value="CHEMOTAXIS_TRANSDUC_2"/>
    <property type="match status" value="1"/>
</dbReference>
<gene>
    <name evidence="13" type="ordered locus">Hore_03350</name>
</gene>
<dbReference type="PROSITE" id="PS50885">
    <property type="entry name" value="HAMP"/>
    <property type="match status" value="1"/>
</dbReference>
<comment type="similarity">
    <text evidence="8">Belongs to the methyl-accepting chemotaxis (MCP) protein family.</text>
</comment>
<dbReference type="PANTHER" id="PTHR32089">
    <property type="entry name" value="METHYL-ACCEPTING CHEMOTAXIS PROTEIN MCPB"/>
    <property type="match status" value="1"/>
</dbReference>
<dbReference type="GO" id="GO:0006935">
    <property type="term" value="P:chemotaxis"/>
    <property type="evidence" value="ECO:0007669"/>
    <property type="project" value="UniProtKB-KW"/>
</dbReference>
<dbReference type="Gene3D" id="3.30.450.20">
    <property type="entry name" value="PAS domain"/>
    <property type="match status" value="1"/>
</dbReference>
<dbReference type="Pfam" id="PF00672">
    <property type="entry name" value="HAMP"/>
    <property type="match status" value="1"/>
</dbReference>
<evidence type="ECO:0000256" key="9">
    <source>
        <dbReference type="PROSITE-ProRule" id="PRU00284"/>
    </source>
</evidence>
<dbReference type="Gene3D" id="1.10.287.950">
    <property type="entry name" value="Methyl-accepting chemotaxis protein"/>
    <property type="match status" value="1"/>
</dbReference>
<evidence type="ECO:0000259" key="11">
    <source>
        <dbReference type="PROSITE" id="PS50111"/>
    </source>
</evidence>
<proteinExistence type="inferred from homology"/>
<evidence type="ECO:0000256" key="2">
    <source>
        <dbReference type="ARBA" id="ARBA00022475"/>
    </source>
</evidence>
<sequence length="662" mass="74627">MINFNLRIKSRLMLIMVLLVVMAVASIGIYSYTTIKKSLKLAAHQDLIETIDVNRERLSKWLKELDRGIYKLTEDTMLTSMTSSTLSRVRINYHLNYLKEFDHLLVLDNEGKVFVSSNEGDKNKKLNIKEHKIYTSIKNIKDSFKGVAVSPFTGNNSYIIAYPIIKNDKINGLVVGLIEYEHFYNKLSDFQTSEEYEYVILNDENRVIFKKNEKVLLKPYFEEDTRNYRVNKPFTYNYNGNTYFGLMAKLNDSNWKLVIAKNHVKVFGPPTDLRNKIIIFGGAIIIIAITISFILGNSIGKRIKTLYKNTDRISNGDLTSTVSLNSKDELGDLADKLNQMVFDLREIVSDIDKGSRDVTKASRDLNTGLERVTDSAEQVSKAIEQVASGADDQAANYEKIVEIVNDMVDEINIMVKNNNITLDNVEKSLASVKEGNKWMTQLKSQMDIINEKVQAMTSIIDKMDKTSSRIGEIVEIINNIAQQTNLLALNAAIESARAGEAGRGFSVVADEIRSLAEESISSAEKITNLVKETQNNTEEARRSMLAEKEAVNRGEELVEQTGEIFSTIKNVIERTHQNARKSNEISKTLAEGAQNVEEKIESLASISQEISASSQEVAASAEEEVKLIQDMNRAADGLQELARKMQSMINKFELGQENQEKE</sequence>
<dbReference type="SMART" id="SM00283">
    <property type="entry name" value="MA"/>
    <property type="match status" value="1"/>
</dbReference>
<dbReference type="InterPro" id="IPR033479">
    <property type="entry name" value="dCache_1"/>
</dbReference>
<dbReference type="GO" id="GO:0007165">
    <property type="term" value="P:signal transduction"/>
    <property type="evidence" value="ECO:0007669"/>
    <property type="project" value="UniProtKB-KW"/>
</dbReference>
<dbReference type="Pfam" id="PF02743">
    <property type="entry name" value="dCache_1"/>
    <property type="match status" value="1"/>
</dbReference>
<dbReference type="HOGENOM" id="CLU_000445_107_19_9"/>
<dbReference type="GO" id="GO:0005886">
    <property type="term" value="C:plasma membrane"/>
    <property type="evidence" value="ECO:0007669"/>
    <property type="project" value="UniProtKB-SubCell"/>
</dbReference>
<keyword evidence="4 10" id="KW-0812">Transmembrane</keyword>
<dbReference type="PANTHER" id="PTHR32089:SF112">
    <property type="entry name" value="LYSOZYME-LIKE PROTEIN-RELATED"/>
    <property type="match status" value="1"/>
</dbReference>
<dbReference type="SUPFAM" id="SSF58104">
    <property type="entry name" value="Methyl-accepting chemotaxis protein (MCP) signaling domain"/>
    <property type="match status" value="1"/>
</dbReference>
<evidence type="ECO:0000256" key="1">
    <source>
        <dbReference type="ARBA" id="ARBA00004651"/>
    </source>
</evidence>
<evidence type="ECO:0000256" key="7">
    <source>
        <dbReference type="ARBA" id="ARBA00023224"/>
    </source>
</evidence>
<keyword evidence="14" id="KW-1185">Reference proteome</keyword>
<dbReference type="STRING" id="373903.Hore_03350"/>
<dbReference type="InterPro" id="IPR003660">
    <property type="entry name" value="HAMP_dom"/>
</dbReference>
<reference evidence="13 14" key="1">
    <citation type="journal article" date="2009" name="PLoS ONE">
        <title>Genome analysis of the anaerobic thermohalophilic bacterium Halothermothrix orenii.</title>
        <authorList>
            <person name="Mavromatis K."/>
            <person name="Ivanova N."/>
            <person name="Anderson I."/>
            <person name="Lykidis A."/>
            <person name="Hooper S.D."/>
            <person name="Sun H."/>
            <person name="Kunin V."/>
            <person name="Lapidus A."/>
            <person name="Hugenholtz P."/>
            <person name="Patel B."/>
            <person name="Kyrpides N.C."/>
        </authorList>
    </citation>
    <scope>NUCLEOTIDE SEQUENCE [LARGE SCALE GENOMIC DNA]</scope>
    <source>
        <strain evidence="14">H 168 / OCM 544 / DSM 9562</strain>
    </source>
</reference>
<evidence type="ECO:0000259" key="12">
    <source>
        <dbReference type="PROSITE" id="PS50885"/>
    </source>
</evidence>
<evidence type="ECO:0000256" key="6">
    <source>
        <dbReference type="ARBA" id="ARBA00023136"/>
    </source>
</evidence>
<dbReference type="eggNOG" id="COG0840">
    <property type="taxonomic scope" value="Bacteria"/>
</dbReference>
<evidence type="ECO:0000256" key="8">
    <source>
        <dbReference type="ARBA" id="ARBA00029447"/>
    </source>
</evidence>
<dbReference type="InterPro" id="IPR004089">
    <property type="entry name" value="MCPsignal_dom"/>
</dbReference>
<keyword evidence="6 10" id="KW-0472">Membrane</keyword>
<name>B8D1L9_HALOH</name>
<dbReference type="KEGG" id="hor:Hore_03350"/>
<dbReference type="Proteomes" id="UP000000719">
    <property type="component" value="Chromosome"/>
</dbReference>
<dbReference type="CDD" id="cd06225">
    <property type="entry name" value="HAMP"/>
    <property type="match status" value="1"/>
</dbReference>
<evidence type="ECO:0000256" key="4">
    <source>
        <dbReference type="ARBA" id="ARBA00022692"/>
    </source>
</evidence>
<organism evidence="13 14">
    <name type="scientific">Halothermothrix orenii (strain H 168 / OCM 544 / DSM 9562)</name>
    <dbReference type="NCBI Taxonomy" id="373903"/>
    <lineage>
        <taxon>Bacteria</taxon>
        <taxon>Bacillati</taxon>
        <taxon>Bacillota</taxon>
        <taxon>Clostridia</taxon>
        <taxon>Halanaerobiales</taxon>
        <taxon>Halothermotrichaceae</taxon>
        <taxon>Halothermothrix</taxon>
    </lineage>
</organism>
<dbReference type="CDD" id="cd11386">
    <property type="entry name" value="MCP_signal"/>
    <property type="match status" value="1"/>
</dbReference>
<dbReference type="OrthoDB" id="13222at2"/>
<keyword evidence="5 10" id="KW-1133">Transmembrane helix</keyword>
<accession>B8D1L9</accession>
<dbReference type="SMART" id="SM00304">
    <property type="entry name" value="HAMP"/>
    <property type="match status" value="2"/>
</dbReference>
<feature type="domain" description="HAMP" evidence="12">
    <location>
        <begin position="297"/>
        <end position="349"/>
    </location>
</feature>
<dbReference type="EMBL" id="CP001098">
    <property type="protein sequence ID" value="ACL69096.1"/>
    <property type="molecule type" value="Genomic_DNA"/>
</dbReference>
<feature type="transmembrane region" description="Helical" evidence="10">
    <location>
        <begin position="12"/>
        <end position="32"/>
    </location>
</feature>
<evidence type="ECO:0000313" key="13">
    <source>
        <dbReference type="EMBL" id="ACL69096.1"/>
    </source>
</evidence>
<dbReference type="AlphaFoldDB" id="B8D1L9"/>
<evidence type="ECO:0000313" key="14">
    <source>
        <dbReference type="Proteomes" id="UP000000719"/>
    </source>
</evidence>
<evidence type="ECO:0000256" key="5">
    <source>
        <dbReference type="ARBA" id="ARBA00022989"/>
    </source>
</evidence>
<evidence type="ECO:0000256" key="3">
    <source>
        <dbReference type="ARBA" id="ARBA00022500"/>
    </source>
</evidence>
<keyword evidence="3" id="KW-0145">Chemotaxis</keyword>
<comment type="subcellular location">
    <subcellularLocation>
        <location evidence="1">Cell membrane</location>
        <topology evidence="1">Multi-pass membrane protein</topology>
    </subcellularLocation>
</comment>
<protein>
    <submittedName>
        <fullName evidence="13">Methyl-accepting chemotaxis sensory transducer</fullName>
    </submittedName>
</protein>
<dbReference type="Pfam" id="PF00015">
    <property type="entry name" value="MCPsignal"/>
    <property type="match status" value="1"/>
</dbReference>
<feature type="domain" description="Methyl-accepting transducer" evidence="11">
    <location>
        <begin position="368"/>
        <end position="607"/>
    </location>
</feature>
<keyword evidence="7 9" id="KW-0807">Transducer</keyword>